<evidence type="ECO:0000313" key="4">
    <source>
        <dbReference type="Proteomes" id="UP001189429"/>
    </source>
</evidence>
<protein>
    <submittedName>
        <fullName evidence="3">Uncharacterized protein</fullName>
    </submittedName>
</protein>
<feature type="compositionally biased region" description="Basic and acidic residues" evidence="1">
    <location>
        <begin position="229"/>
        <end position="254"/>
    </location>
</feature>
<feature type="compositionally biased region" description="Basic and acidic residues" evidence="1">
    <location>
        <begin position="370"/>
        <end position="385"/>
    </location>
</feature>
<keyword evidence="2" id="KW-0812">Transmembrane</keyword>
<feature type="compositionally biased region" description="Basic and acidic residues" evidence="1">
    <location>
        <begin position="396"/>
        <end position="407"/>
    </location>
</feature>
<evidence type="ECO:0000256" key="2">
    <source>
        <dbReference type="SAM" id="Phobius"/>
    </source>
</evidence>
<evidence type="ECO:0000313" key="3">
    <source>
        <dbReference type="EMBL" id="CAK0871338.1"/>
    </source>
</evidence>
<feature type="compositionally biased region" description="Basic and acidic residues" evidence="1">
    <location>
        <begin position="344"/>
        <end position="362"/>
    </location>
</feature>
<name>A0ABN9VEW1_9DINO</name>
<dbReference type="Proteomes" id="UP001189429">
    <property type="component" value="Unassembled WGS sequence"/>
</dbReference>
<gene>
    <name evidence="3" type="ORF">PCOR1329_LOCUS57202</name>
</gene>
<dbReference type="EMBL" id="CAUYUJ010017059">
    <property type="protein sequence ID" value="CAK0871338.1"/>
    <property type="molecule type" value="Genomic_DNA"/>
</dbReference>
<evidence type="ECO:0000256" key="1">
    <source>
        <dbReference type="SAM" id="MobiDB-lite"/>
    </source>
</evidence>
<feature type="transmembrane region" description="Helical" evidence="2">
    <location>
        <begin position="120"/>
        <end position="142"/>
    </location>
</feature>
<feature type="transmembrane region" description="Helical" evidence="2">
    <location>
        <begin position="162"/>
        <end position="185"/>
    </location>
</feature>
<keyword evidence="2" id="KW-0472">Membrane</keyword>
<sequence>MGVGHSMNQSQVESVLSNFEDTMKAIKGIEQKADRVNEMLSETQRQQDALHGQMDRGQEFVKSVTDSLNLSSSQVLHFRDSGSADSLEGIVEVVEKLEDTLYDLGLRDLPGKMQREFGPIFVPVLVLTLIVTVSNCAFGFLLATDAELSLQGGTMNMVNMFATIHVVLIGLAVLHLVVEIVLRVVKTARRRRAARSREEQLQAVGDDRAEHSAEDRRGVSAAAAAGELRPWRRHGDAEREEHRRAREGGHRGADQGRGQDVVQPQQSFAVAGLDCRKSHKSVASRDTEGSFTQGSPKRTPGHQPGGPERRPGREEQPREPRGPAAQPREAQGGDLRHAAGRAADGVRVDDQLRRPELPHAVREQWAAGGPHRERVPRHQEGHGEGVGEGQGRLLARRSDADAKRRSQ</sequence>
<proteinExistence type="predicted"/>
<feature type="compositionally biased region" description="Basic and acidic residues" evidence="1">
    <location>
        <begin position="195"/>
        <end position="218"/>
    </location>
</feature>
<keyword evidence="4" id="KW-1185">Reference proteome</keyword>
<accession>A0ABN9VEW1</accession>
<keyword evidence="2" id="KW-1133">Transmembrane helix</keyword>
<feature type="compositionally biased region" description="Basic and acidic residues" evidence="1">
    <location>
        <begin position="307"/>
        <end position="321"/>
    </location>
</feature>
<organism evidence="3 4">
    <name type="scientific">Prorocentrum cordatum</name>
    <dbReference type="NCBI Taxonomy" id="2364126"/>
    <lineage>
        <taxon>Eukaryota</taxon>
        <taxon>Sar</taxon>
        <taxon>Alveolata</taxon>
        <taxon>Dinophyceae</taxon>
        <taxon>Prorocentrales</taxon>
        <taxon>Prorocentraceae</taxon>
        <taxon>Prorocentrum</taxon>
    </lineage>
</organism>
<comment type="caution">
    <text evidence="3">The sequence shown here is derived from an EMBL/GenBank/DDBJ whole genome shotgun (WGS) entry which is preliminary data.</text>
</comment>
<reference evidence="3" key="1">
    <citation type="submission" date="2023-10" db="EMBL/GenBank/DDBJ databases">
        <authorList>
            <person name="Chen Y."/>
            <person name="Shah S."/>
            <person name="Dougan E. K."/>
            <person name="Thang M."/>
            <person name="Chan C."/>
        </authorList>
    </citation>
    <scope>NUCLEOTIDE SEQUENCE [LARGE SCALE GENOMIC DNA]</scope>
</reference>
<feature type="region of interest" description="Disordered" evidence="1">
    <location>
        <begin position="195"/>
        <end position="407"/>
    </location>
</feature>